<dbReference type="Proteomes" id="UP001597045">
    <property type="component" value="Unassembled WGS sequence"/>
</dbReference>
<gene>
    <name evidence="1" type="ORF">ACFQ1S_40745</name>
</gene>
<dbReference type="EMBL" id="JBHTIS010003587">
    <property type="protein sequence ID" value="MFD1051429.1"/>
    <property type="molecule type" value="Genomic_DNA"/>
</dbReference>
<name>A0ABW3MQ26_9PSEU</name>
<organism evidence="1 2">
    <name type="scientific">Kibdelosporangium lantanae</name>
    <dbReference type="NCBI Taxonomy" id="1497396"/>
    <lineage>
        <taxon>Bacteria</taxon>
        <taxon>Bacillati</taxon>
        <taxon>Actinomycetota</taxon>
        <taxon>Actinomycetes</taxon>
        <taxon>Pseudonocardiales</taxon>
        <taxon>Pseudonocardiaceae</taxon>
        <taxon>Kibdelosporangium</taxon>
    </lineage>
</organism>
<proteinExistence type="predicted"/>
<evidence type="ECO:0000313" key="1">
    <source>
        <dbReference type="EMBL" id="MFD1051429.1"/>
    </source>
</evidence>
<accession>A0ABW3MQ26</accession>
<evidence type="ECO:0000313" key="2">
    <source>
        <dbReference type="Proteomes" id="UP001597045"/>
    </source>
</evidence>
<keyword evidence="2" id="KW-1185">Reference proteome</keyword>
<comment type="caution">
    <text evidence="1">The sequence shown here is derived from an EMBL/GenBank/DDBJ whole genome shotgun (WGS) entry which is preliminary data.</text>
</comment>
<reference evidence="2" key="1">
    <citation type="journal article" date="2019" name="Int. J. Syst. Evol. Microbiol.">
        <title>The Global Catalogue of Microorganisms (GCM) 10K type strain sequencing project: providing services to taxonomists for standard genome sequencing and annotation.</title>
        <authorList>
            <consortium name="The Broad Institute Genomics Platform"/>
            <consortium name="The Broad Institute Genome Sequencing Center for Infectious Disease"/>
            <person name="Wu L."/>
            <person name="Ma J."/>
        </authorList>
    </citation>
    <scope>NUCLEOTIDE SEQUENCE [LARGE SCALE GENOMIC DNA]</scope>
    <source>
        <strain evidence="2">JCM 31486</strain>
    </source>
</reference>
<protein>
    <submittedName>
        <fullName evidence="1">Uncharacterized protein</fullName>
    </submittedName>
</protein>
<feature type="non-terminal residue" evidence="1">
    <location>
        <position position="1"/>
    </location>
</feature>
<sequence length="153" mass="16319">LAPAIALSAAVNLVITLPILPADRAEPVIALNGDVGEMIGWPDFVQTVADVRRTIPGDVEILTRNYGEAGAIDRYGPPLGLPPAHSGHNAYSTWGPPASTAQVISIGVDLEGCREAARITNKAGIHNDEWGQRVLVCPAPNWTEIWPSLRHYG</sequence>